<dbReference type="EMBL" id="JAACFV010000093">
    <property type="protein sequence ID" value="KAF7506132.1"/>
    <property type="molecule type" value="Genomic_DNA"/>
</dbReference>
<evidence type="ECO:0000313" key="2">
    <source>
        <dbReference type="EMBL" id="KAF7506132.1"/>
    </source>
</evidence>
<feature type="compositionally biased region" description="Basic and acidic residues" evidence="1">
    <location>
        <begin position="1"/>
        <end position="11"/>
    </location>
</feature>
<dbReference type="AlphaFoldDB" id="A0A8H7AE53"/>
<feature type="region of interest" description="Disordered" evidence="1">
    <location>
        <begin position="1"/>
        <end position="26"/>
    </location>
</feature>
<name>A0A8H7AE53_9EURO</name>
<proteinExistence type="predicted"/>
<comment type="caution">
    <text evidence="2">The sequence shown here is derived from an EMBL/GenBank/DDBJ whole genome shotgun (WGS) entry which is preliminary data.</text>
</comment>
<reference evidence="2" key="1">
    <citation type="submission" date="2020-02" db="EMBL/GenBank/DDBJ databases">
        <authorList>
            <person name="Palmer J.M."/>
        </authorList>
    </citation>
    <scope>NUCLEOTIDE SEQUENCE</scope>
    <source>
        <strain evidence="2">EPUS1.4</strain>
        <tissue evidence="2">Thallus</tissue>
    </source>
</reference>
<organism evidence="2 3">
    <name type="scientific">Endocarpon pusillum</name>
    <dbReference type="NCBI Taxonomy" id="364733"/>
    <lineage>
        <taxon>Eukaryota</taxon>
        <taxon>Fungi</taxon>
        <taxon>Dikarya</taxon>
        <taxon>Ascomycota</taxon>
        <taxon>Pezizomycotina</taxon>
        <taxon>Eurotiomycetes</taxon>
        <taxon>Chaetothyriomycetidae</taxon>
        <taxon>Verrucariales</taxon>
        <taxon>Verrucariaceae</taxon>
        <taxon>Endocarpon</taxon>
    </lineage>
</organism>
<sequence length="98" mass="11030">MAPDIFKKPKPDLYWGARTGADQPTSQARLELPDRPVHEGHLSGCTQLLSRSKRPLWIGSGEDKASMLWWSHRSPNACTSRLRAGRADVRQQGPHYIP</sequence>
<dbReference type="Proteomes" id="UP000606974">
    <property type="component" value="Unassembled WGS sequence"/>
</dbReference>
<evidence type="ECO:0000256" key="1">
    <source>
        <dbReference type="SAM" id="MobiDB-lite"/>
    </source>
</evidence>
<gene>
    <name evidence="2" type="ORF">GJ744_012196</name>
</gene>
<evidence type="ECO:0000313" key="3">
    <source>
        <dbReference type="Proteomes" id="UP000606974"/>
    </source>
</evidence>
<keyword evidence="3" id="KW-1185">Reference proteome</keyword>
<protein>
    <submittedName>
        <fullName evidence="2">Uncharacterized protein</fullName>
    </submittedName>
</protein>
<accession>A0A8H7AE53</accession>